<dbReference type="STRING" id="13249.T1IB82"/>
<dbReference type="SUPFAM" id="SSF53098">
    <property type="entry name" value="Ribonuclease H-like"/>
    <property type="match status" value="1"/>
</dbReference>
<proteinExistence type="predicted"/>
<feature type="compositionally biased region" description="Basic and acidic residues" evidence="1">
    <location>
        <begin position="56"/>
        <end position="75"/>
    </location>
</feature>
<name>T1IB82_RHOPR</name>
<accession>T1IB82</accession>
<evidence type="ECO:0000313" key="3">
    <source>
        <dbReference type="Proteomes" id="UP000015103"/>
    </source>
</evidence>
<dbReference type="InParanoid" id="T1IB82"/>
<dbReference type="VEuPathDB" id="VectorBase:RPRC013553"/>
<dbReference type="Proteomes" id="UP000015103">
    <property type="component" value="Unassembled WGS sequence"/>
</dbReference>
<organism evidence="2 3">
    <name type="scientific">Rhodnius prolixus</name>
    <name type="common">Triatomid bug</name>
    <dbReference type="NCBI Taxonomy" id="13249"/>
    <lineage>
        <taxon>Eukaryota</taxon>
        <taxon>Metazoa</taxon>
        <taxon>Ecdysozoa</taxon>
        <taxon>Arthropoda</taxon>
        <taxon>Hexapoda</taxon>
        <taxon>Insecta</taxon>
        <taxon>Pterygota</taxon>
        <taxon>Neoptera</taxon>
        <taxon>Paraneoptera</taxon>
        <taxon>Hemiptera</taxon>
        <taxon>Heteroptera</taxon>
        <taxon>Panheteroptera</taxon>
        <taxon>Cimicomorpha</taxon>
        <taxon>Reduviidae</taxon>
        <taxon>Triatominae</taxon>
        <taxon>Rhodnius</taxon>
    </lineage>
</organism>
<feature type="region of interest" description="Disordered" evidence="1">
    <location>
        <begin position="51"/>
        <end position="75"/>
    </location>
</feature>
<dbReference type="EMBL" id="ACPB03027183">
    <property type="status" value="NOT_ANNOTATED_CDS"/>
    <property type="molecule type" value="Genomic_DNA"/>
</dbReference>
<evidence type="ECO:0000313" key="2">
    <source>
        <dbReference type="EnsemblMetazoa" id="RPRC013553-PA"/>
    </source>
</evidence>
<keyword evidence="3" id="KW-1185">Reference proteome</keyword>
<evidence type="ECO:0000256" key="1">
    <source>
        <dbReference type="SAM" id="MobiDB-lite"/>
    </source>
</evidence>
<reference evidence="2" key="1">
    <citation type="submission" date="2015-05" db="UniProtKB">
        <authorList>
            <consortium name="EnsemblMetazoa"/>
        </authorList>
    </citation>
    <scope>IDENTIFICATION</scope>
</reference>
<sequence length="310" mass="34748">DCDSCYIGQTSQYLKVHKSRIPLSVILIKSILIVSIRREVSKIPEEIEGGTGARNFQEEDKGSKDDADSRSDLKCDRDKGRRSLVEVQEAAWAKERIGALENCGGQEEKDQGKRTIVQPRAEESLEAWTARKEEGDQVLLPGSKREEGLSDIYGGNTGIHLAVKRALAKRRQRFYLVGYHEDGVDWGSRSTEWVARKGTSRGTNDALRQDKVGLPLKRIVFNMAGPSPDYGRRMRYNLVAMDYFSKRAEALVLADQDASTTAAASTVYQILGVRRTRTTPLHPHSDGIMERINKTLGGHRRLLGNKHQEN</sequence>
<protein>
    <submittedName>
        <fullName evidence="2">Uncharacterized protein</fullName>
    </submittedName>
</protein>
<dbReference type="eggNOG" id="KOG0017">
    <property type="taxonomic scope" value="Eukaryota"/>
</dbReference>
<dbReference type="InterPro" id="IPR012337">
    <property type="entry name" value="RNaseH-like_sf"/>
</dbReference>
<dbReference type="HOGENOM" id="CLU_043082_0_0_1"/>
<dbReference type="AlphaFoldDB" id="T1IB82"/>
<dbReference type="EnsemblMetazoa" id="RPRC013553-RA">
    <property type="protein sequence ID" value="RPRC013553-PA"/>
    <property type="gene ID" value="RPRC013553"/>
</dbReference>